<evidence type="ECO:0000313" key="2">
    <source>
        <dbReference type="Proteomes" id="UP001154282"/>
    </source>
</evidence>
<evidence type="ECO:0000313" key="1">
    <source>
        <dbReference type="EMBL" id="CAI0374914.1"/>
    </source>
</evidence>
<sequence>MNCQHTAVASRTDNTIQFTKFHQPKNIRRGCHREHCSIWKS</sequence>
<proteinExistence type="predicted"/>
<gene>
    <name evidence="1" type="ORF">LITE_LOCUS398</name>
</gene>
<accession>A0AAV0GQ90</accession>
<dbReference type="AlphaFoldDB" id="A0AAV0GQ90"/>
<comment type="caution">
    <text evidence="1">The sequence shown here is derived from an EMBL/GenBank/DDBJ whole genome shotgun (WGS) entry which is preliminary data.</text>
</comment>
<organism evidence="1 2">
    <name type="scientific">Linum tenue</name>
    <dbReference type="NCBI Taxonomy" id="586396"/>
    <lineage>
        <taxon>Eukaryota</taxon>
        <taxon>Viridiplantae</taxon>
        <taxon>Streptophyta</taxon>
        <taxon>Embryophyta</taxon>
        <taxon>Tracheophyta</taxon>
        <taxon>Spermatophyta</taxon>
        <taxon>Magnoliopsida</taxon>
        <taxon>eudicotyledons</taxon>
        <taxon>Gunneridae</taxon>
        <taxon>Pentapetalae</taxon>
        <taxon>rosids</taxon>
        <taxon>fabids</taxon>
        <taxon>Malpighiales</taxon>
        <taxon>Linaceae</taxon>
        <taxon>Linum</taxon>
    </lineage>
</organism>
<protein>
    <submittedName>
        <fullName evidence="1">Uncharacterized protein</fullName>
    </submittedName>
</protein>
<keyword evidence="2" id="KW-1185">Reference proteome</keyword>
<name>A0AAV0GQ90_9ROSI</name>
<reference evidence="1" key="1">
    <citation type="submission" date="2022-08" db="EMBL/GenBank/DDBJ databases">
        <authorList>
            <person name="Gutierrez-Valencia J."/>
        </authorList>
    </citation>
    <scope>NUCLEOTIDE SEQUENCE</scope>
</reference>
<dbReference type="EMBL" id="CAMGYJ010000002">
    <property type="protein sequence ID" value="CAI0374914.1"/>
    <property type="molecule type" value="Genomic_DNA"/>
</dbReference>
<dbReference type="Proteomes" id="UP001154282">
    <property type="component" value="Unassembled WGS sequence"/>
</dbReference>